<keyword evidence="8" id="KW-1185">Reference proteome</keyword>
<dbReference type="OMA" id="EHINYYQ"/>
<evidence type="ECO:0000256" key="3">
    <source>
        <dbReference type="ARBA" id="ARBA00023212"/>
    </source>
</evidence>
<gene>
    <name evidence="7" type="ORF">OSTLU_28747</name>
</gene>
<evidence type="ECO:0000256" key="2">
    <source>
        <dbReference type="ARBA" id="ARBA00022490"/>
    </source>
</evidence>
<feature type="coiled-coil region" evidence="5">
    <location>
        <begin position="352"/>
        <end position="390"/>
    </location>
</feature>
<proteinExistence type="inferred from homology"/>
<feature type="coiled-coil region" evidence="5">
    <location>
        <begin position="478"/>
        <end position="582"/>
    </location>
</feature>
<comment type="subcellular location">
    <subcellularLocation>
        <location evidence="1">Cytoplasm</location>
        <location evidence="1">Cytoskeleton</location>
        <location evidence="1">Microtubule organizing center</location>
        <location evidence="1">Centrosome</location>
        <location evidence="1">Centriole</location>
    </subcellularLocation>
</comment>
<feature type="coiled-coil region" evidence="5">
    <location>
        <begin position="841"/>
        <end position="988"/>
    </location>
</feature>
<comment type="similarity">
    <text evidence="4">Belongs to the CEP135/TSGA10 family.</text>
</comment>
<organism evidence="7 8">
    <name type="scientific">Ostreococcus lucimarinus (strain CCE9901)</name>
    <dbReference type="NCBI Taxonomy" id="436017"/>
    <lineage>
        <taxon>Eukaryota</taxon>
        <taxon>Viridiplantae</taxon>
        <taxon>Chlorophyta</taxon>
        <taxon>Mamiellophyceae</taxon>
        <taxon>Mamiellales</taxon>
        <taxon>Bathycoccaceae</taxon>
        <taxon>Ostreococcus</taxon>
    </lineage>
</organism>
<evidence type="ECO:0000313" key="7">
    <source>
        <dbReference type="EMBL" id="ABO93719.1"/>
    </source>
</evidence>
<dbReference type="SUPFAM" id="SSF57997">
    <property type="entry name" value="Tropomyosin"/>
    <property type="match status" value="1"/>
</dbReference>
<evidence type="ECO:0000256" key="6">
    <source>
        <dbReference type="SAM" id="MobiDB-lite"/>
    </source>
</evidence>
<name>A4RQQ6_OSTLU</name>
<dbReference type="GeneID" id="4999989"/>
<evidence type="ECO:0000256" key="1">
    <source>
        <dbReference type="ARBA" id="ARBA00004114"/>
    </source>
</evidence>
<dbReference type="GO" id="GO:0005814">
    <property type="term" value="C:centriole"/>
    <property type="evidence" value="ECO:0007669"/>
    <property type="project" value="UniProtKB-SubCell"/>
</dbReference>
<dbReference type="KEGG" id="olu:OSTLU_28747"/>
<reference evidence="7 8" key="1">
    <citation type="journal article" date="2007" name="Proc. Natl. Acad. Sci. U.S.A.">
        <title>The tiny eukaryote Ostreococcus provides genomic insights into the paradox of plankton speciation.</title>
        <authorList>
            <person name="Palenik B."/>
            <person name="Grimwood J."/>
            <person name="Aerts A."/>
            <person name="Rouze P."/>
            <person name="Salamov A."/>
            <person name="Putnam N."/>
            <person name="Dupont C."/>
            <person name="Jorgensen R."/>
            <person name="Derelle E."/>
            <person name="Rombauts S."/>
            <person name="Zhou K."/>
            <person name="Otillar R."/>
            <person name="Merchant S.S."/>
            <person name="Podell S."/>
            <person name="Gaasterland T."/>
            <person name="Napoli C."/>
            <person name="Gendler K."/>
            <person name="Manuell A."/>
            <person name="Tai V."/>
            <person name="Vallon O."/>
            <person name="Piganeau G."/>
            <person name="Jancek S."/>
            <person name="Heijde M."/>
            <person name="Jabbari K."/>
            <person name="Bowler C."/>
            <person name="Lohr M."/>
            <person name="Robbens S."/>
            <person name="Werner G."/>
            <person name="Dubchak I."/>
            <person name="Pazour G.J."/>
            <person name="Ren Q."/>
            <person name="Paulsen I."/>
            <person name="Delwiche C."/>
            <person name="Schmutz J."/>
            <person name="Rokhsar D."/>
            <person name="Van de Peer Y."/>
            <person name="Moreau H."/>
            <person name="Grigoriev I.V."/>
        </authorList>
    </citation>
    <scope>NUCLEOTIDE SEQUENCE [LARGE SCALE GENOMIC DNA]</scope>
    <source>
        <strain evidence="7 8">CCE9901</strain>
    </source>
</reference>
<dbReference type="eggNOG" id="KOG1836">
    <property type="taxonomic scope" value="Eukaryota"/>
</dbReference>
<dbReference type="AlphaFoldDB" id="A4RQQ6"/>
<keyword evidence="3" id="KW-0206">Cytoskeleton</keyword>
<accession>A4RQQ6</accession>
<dbReference type="RefSeq" id="XP_001415427.1">
    <property type="nucleotide sequence ID" value="XM_001415390.1"/>
</dbReference>
<keyword evidence="2" id="KW-0963">Cytoplasm</keyword>
<dbReference type="Gramene" id="ABO93719">
    <property type="protein sequence ID" value="ABO93719"/>
    <property type="gene ID" value="OSTLU_28747"/>
</dbReference>
<dbReference type="PANTHER" id="PTHR20544:SF0">
    <property type="entry name" value="NUCLEOPROTEIN TPR_MLP1 DOMAIN-CONTAINING PROTEIN"/>
    <property type="match status" value="1"/>
</dbReference>
<dbReference type="PANTHER" id="PTHR20544">
    <property type="entry name" value="CENTROSOMAL PROTEIN CEP135"/>
    <property type="match status" value="1"/>
</dbReference>
<protein>
    <submittedName>
        <fullName evidence="7">Uncharacterized protein</fullName>
    </submittedName>
</protein>
<sequence>MDEFAQENTRGANVKRDAVKLLDEALKSLRDKAEENQVLGDALEATRRALAKSEREGAKLKEGLNTVLAGGDKDDKMTLIESLFEKLDGMATRYSSVISTPTIQIPQSPQAGDVGEMSALRRELDDMSNELQRASASSGDSDKLRKQLKAAQDAKIAALADAEAFQTERDDAIAEVERLRQALKTTSAGGGGEPFLNNERMRELEGLLVEAQNAIGLLSDDNESLLVKLRRYEEAGSGSDGSDSKHVRAAQQAARDAATAANEVAQEAEQAILAAYSRNGSNAELQQELDTQRELAARRADEVEKLKSIIGDIDAQREGLSQKLRVAYASLREVESKKDSSGQFEGSTAEKIMALENECMRLQDEADAAAEALEEARERAMREGAAAEAARRLGATAEAKVYSAVQARDAALARVRTLEESIQHAVDKEKHIAMETAQYRQELAVVSDDLMAMTKEQQVVNAELLRATSERDNAWSELREAKAAQQAAEANAKAKQKEVDDVVNAYQELGVENRRVVADMDDMERDLRRAKVALDSSEATLAQATERAKAAEAENKAYASDLQAYQRQVDNLTHLLENSVRDKGDDTGSYEALTTKLEASKAMLFDMERAREMSRRETAAAEANLLVTRSRLTDAQGDNETLKHKLRLETNRVRELESLVSALRTHEHQAVVESGDSSQRSELLRERVSALQEQNHGLSRQLEALKQDKKSFETEVERLRNLIEDAAAGGSTTSQSGRTVTSALVHAEAQAKEREHEVERLTALLQQAQEKCATLENSVREAESTANDAKREALAIARREAEARAELGGLRSELSIAKDALRDAMEDGYSNNDSQVLQMRVTDAERRAAAAESALSSMERANPVSAASAEEVKVLREENQRLLHLLSKANDDLNSARKIIDEQGYADGATALLVNERVQAAEEARRRVEQDFQRLVEQMQQMESGAGGELLDRLRELEEVNTELEYENDALRESLAGTEEAIAVMQQDLARTVDEYAKLGSLVETISDDSDA</sequence>
<dbReference type="OrthoDB" id="543507at2759"/>
<dbReference type="HOGENOM" id="CLU_305321_0_0_1"/>
<feature type="coiled-coil region" evidence="5">
    <location>
        <begin position="639"/>
        <end position="799"/>
    </location>
</feature>
<evidence type="ECO:0000256" key="4">
    <source>
        <dbReference type="ARBA" id="ARBA00038123"/>
    </source>
</evidence>
<dbReference type="InterPro" id="IPR051877">
    <property type="entry name" value="Centriole_BasalBody_StrucProt"/>
</dbReference>
<evidence type="ECO:0000313" key="8">
    <source>
        <dbReference type="Proteomes" id="UP000001568"/>
    </source>
</evidence>
<feature type="region of interest" description="Disordered" evidence="6">
    <location>
        <begin position="235"/>
        <end position="254"/>
    </location>
</feature>
<keyword evidence="5" id="KW-0175">Coiled coil</keyword>
<evidence type="ECO:0000256" key="5">
    <source>
        <dbReference type="SAM" id="Coils"/>
    </source>
</evidence>
<dbReference type="Proteomes" id="UP000001568">
    <property type="component" value="Chromosome 1"/>
</dbReference>
<dbReference type="EMBL" id="CP000581">
    <property type="protein sequence ID" value="ABO93719.1"/>
    <property type="molecule type" value="Genomic_DNA"/>
</dbReference>